<dbReference type="PANTHER" id="PTHR41517:SF1">
    <property type="entry name" value="CUPIN"/>
    <property type="match status" value="1"/>
</dbReference>
<dbReference type="GO" id="GO:0016702">
    <property type="term" value="F:oxidoreductase activity, acting on single donors with incorporation of molecular oxygen, incorporation of two atoms of oxygen"/>
    <property type="evidence" value="ECO:0007669"/>
    <property type="project" value="UniProtKB-ARBA"/>
</dbReference>
<dbReference type="AlphaFoldDB" id="A0A2U1T6S4"/>
<dbReference type="Pfam" id="PF07883">
    <property type="entry name" value="Cupin_2"/>
    <property type="match status" value="1"/>
</dbReference>
<keyword evidence="2" id="KW-0560">Oxidoreductase</keyword>
<comment type="caution">
    <text evidence="5">The sequence shown here is derived from an EMBL/GenBank/DDBJ whole genome shotgun (WGS) entry which is preliminary data.</text>
</comment>
<evidence type="ECO:0000256" key="2">
    <source>
        <dbReference type="ARBA" id="ARBA00023002"/>
    </source>
</evidence>
<gene>
    <name evidence="5" type="ORF">DF222_06285</name>
</gene>
<evidence type="ECO:0000256" key="1">
    <source>
        <dbReference type="ARBA" id="ARBA00022964"/>
    </source>
</evidence>
<protein>
    <submittedName>
        <fullName evidence="5">Cupin domain-containing protein</fullName>
    </submittedName>
</protein>
<feature type="compositionally biased region" description="Basic and acidic residues" evidence="3">
    <location>
        <begin position="1"/>
        <end position="13"/>
    </location>
</feature>
<dbReference type="CDD" id="cd06992">
    <property type="entry name" value="cupin_GDO-like_C"/>
    <property type="match status" value="1"/>
</dbReference>
<dbReference type="RefSeq" id="WP_108431876.1">
    <property type="nucleotide sequence ID" value="NZ_CP026947.1"/>
</dbReference>
<reference evidence="6" key="1">
    <citation type="submission" date="2018-04" db="EMBL/GenBank/DDBJ databases">
        <authorList>
            <person name="Liu S."/>
            <person name="Wang Z."/>
            <person name="Li J."/>
        </authorList>
    </citation>
    <scope>NUCLEOTIDE SEQUENCE [LARGE SCALE GENOMIC DNA]</scope>
    <source>
        <strain evidence="6">2189</strain>
    </source>
</reference>
<dbReference type="PANTHER" id="PTHR41517">
    <property type="entry name" value="1,2-DIOXYGENASE PROTEIN-RELATED"/>
    <property type="match status" value="1"/>
</dbReference>
<keyword evidence="1" id="KW-0223">Dioxygenase</keyword>
<dbReference type="InterPro" id="IPR014710">
    <property type="entry name" value="RmlC-like_jellyroll"/>
</dbReference>
<dbReference type="InterPro" id="IPR011051">
    <property type="entry name" value="RmlC_Cupin_sf"/>
</dbReference>
<sequence length="372" mass="41505">MSETDYSNKHVEFEVPEPTPEEQARLDEMYKEMEGLHTLPLWRTIGNLMPNEPTPEAVAHKWDWSQLSKVAEQAGELVPVGRGGERRAIGRCNPGLGGNPYVSPTLWAAIQYLGPGENAPEHRHSQNAFRFVTEGEGVWTVVNGDAVPMKRGDFLITPGWAYHGHHNIATEPMIWIDGLDIPFQHVMDTGFFEYGSEKITDDGTPDYSRMERLWAHPSLRPVSYPGESEFSPIGRFAWEHTDAALNEQLALENEGYPGVVSPGHAAIRYSNPTNGADVMNTVRAEFHRLRPEAQTIPVQEVGSRVFQVFEGTATITIGEKVFELSQGDMTVVPSWQQWHIVAGADGVDLFCFSDHPIFEKLGLARTFTPEGI</sequence>
<dbReference type="Gene3D" id="2.60.120.10">
    <property type="entry name" value="Jelly Rolls"/>
    <property type="match status" value="1"/>
</dbReference>
<keyword evidence="6" id="KW-1185">Reference proteome</keyword>
<evidence type="ECO:0000313" key="6">
    <source>
        <dbReference type="Proteomes" id="UP000244989"/>
    </source>
</evidence>
<dbReference type="InterPro" id="IPR047183">
    <property type="entry name" value="GDO-like"/>
</dbReference>
<dbReference type="CDD" id="cd02216">
    <property type="entry name" value="cupin_GDO-like_N"/>
    <property type="match status" value="1"/>
</dbReference>
<evidence type="ECO:0000259" key="4">
    <source>
        <dbReference type="Pfam" id="PF07883"/>
    </source>
</evidence>
<name>A0A2U1T6S4_9CORY</name>
<feature type="domain" description="Cupin type-2" evidence="4">
    <location>
        <begin position="111"/>
        <end position="177"/>
    </location>
</feature>
<dbReference type="InterPro" id="IPR013096">
    <property type="entry name" value="Cupin_2"/>
</dbReference>
<feature type="region of interest" description="Disordered" evidence="3">
    <location>
        <begin position="1"/>
        <end position="21"/>
    </location>
</feature>
<evidence type="ECO:0000313" key="5">
    <source>
        <dbReference type="EMBL" id="PWC01710.1"/>
    </source>
</evidence>
<dbReference type="SUPFAM" id="SSF51182">
    <property type="entry name" value="RmlC-like cupins"/>
    <property type="match status" value="1"/>
</dbReference>
<accession>A0A2U1T6S4</accession>
<dbReference type="KEGG" id="cyz:C3B44_07765"/>
<proteinExistence type="predicted"/>
<dbReference type="Proteomes" id="UP000244989">
    <property type="component" value="Unassembled WGS sequence"/>
</dbReference>
<organism evidence="5 6">
    <name type="scientific">Corynebacterium yudongzhengii</name>
    <dbReference type="NCBI Taxonomy" id="2080740"/>
    <lineage>
        <taxon>Bacteria</taxon>
        <taxon>Bacillati</taxon>
        <taxon>Actinomycetota</taxon>
        <taxon>Actinomycetes</taxon>
        <taxon>Mycobacteriales</taxon>
        <taxon>Corynebacteriaceae</taxon>
        <taxon>Corynebacterium</taxon>
    </lineage>
</organism>
<dbReference type="FunFam" id="2.60.120.10:FF:000274">
    <property type="entry name" value="Gentisate 1,2-dioxygenase"/>
    <property type="match status" value="1"/>
</dbReference>
<evidence type="ECO:0000256" key="3">
    <source>
        <dbReference type="SAM" id="MobiDB-lite"/>
    </source>
</evidence>
<dbReference type="EMBL" id="QEEZ01000009">
    <property type="protein sequence ID" value="PWC01710.1"/>
    <property type="molecule type" value="Genomic_DNA"/>
</dbReference>
<dbReference type="OrthoDB" id="285029at2"/>